<evidence type="ECO:0000256" key="3">
    <source>
        <dbReference type="ARBA" id="ARBA00008919"/>
    </source>
</evidence>
<dbReference type="SUPFAM" id="SSF53756">
    <property type="entry name" value="UDP-Glycosyltransferase/glycogen phosphorylase"/>
    <property type="match status" value="1"/>
</dbReference>
<dbReference type="PANTHER" id="PTHR48438:SF1">
    <property type="entry name" value="ALPHA-(1,3)-FUCOSYLTRANSFERASE C-RELATED"/>
    <property type="match status" value="1"/>
</dbReference>
<evidence type="ECO:0000256" key="10">
    <source>
        <dbReference type="ARBA" id="ARBA00023136"/>
    </source>
</evidence>
<comment type="subcellular location">
    <subcellularLocation>
        <location evidence="1 12">Golgi apparatus</location>
        <location evidence="1 12">Golgi stack membrane</location>
        <topology evidence="1 12">Single-pass type II membrane protein</topology>
    </subcellularLocation>
</comment>
<evidence type="ECO:0000313" key="15">
    <source>
        <dbReference type="EMBL" id="KAK4311618.1"/>
    </source>
</evidence>
<keyword evidence="9 12" id="KW-0333">Golgi apparatus</keyword>
<evidence type="ECO:0000256" key="9">
    <source>
        <dbReference type="ARBA" id="ARBA00023034"/>
    </source>
</evidence>
<evidence type="ECO:0000256" key="11">
    <source>
        <dbReference type="ARBA" id="ARBA00023180"/>
    </source>
</evidence>
<keyword evidence="7" id="KW-0735">Signal-anchor</keyword>
<feature type="domain" description="Fucosyltransferase N-terminal" evidence="14">
    <location>
        <begin position="65"/>
        <end position="180"/>
    </location>
</feature>
<proteinExistence type="inferred from homology"/>
<evidence type="ECO:0000256" key="2">
    <source>
        <dbReference type="ARBA" id="ARBA00004922"/>
    </source>
</evidence>
<evidence type="ECO:0000256" key="7">
    <source>
        <dbReference type="ARBA" id="ARBA00022968"/>
    </source>
</evidence>
<dbReference type="Proteomes" id="UP001292094">
    <property type="component" value="Unassembled WGS sequence"/>
</dbReference>
<keyword evidence="11" id="KW-0325">Glycoprotein</keyword>
<evidence type="ECO:0000256" key="6">
    <source>
        <dbReference type="ARBA" id="ARBA00022692"/>
    </source>
</evidence>
<dbReference type="EMBL" id="JAWZYT010001496">
    <property type="protein sequence ID" value="KAK4311618.1"/>
    <property type="molecule type" value="Genomic_DNA"/>
</dbReference>
<keyword evidence="6 12" id="KW-0812">Transmembrane</keyword>
<dbReference type="Pfam" id="PF00852">
    <property type="entry name" value="Glyco_transf_10"/>
    <property type="match status" value="1"/>
</dbReference>
<reference evidence="15" key="1">
    <citation type="submission" date="2023-11" db="EMBL/GenBank/DDBJ databases">
        <title>Genome assemblies of two species of porcelain crab, Petrolisthes cinctipes and Petrolisthes manimaculis (Anomura: Porcellanidae).</title>
        <authorList>
            <person name="Angst P."/>
        </authorList>
    </citation>
    <scope>NUCLEOTIDE SEQUENCE</scope>
    <source>
        <strain evidence="15">PB745_02</strain>
        <tissue evidence="15">Gill</tissue>
    </source>
</reference>
<dbReference type="GO" id="GO:0008417">
    <property type="term" value="F:fucosyltransferase activity"/>
    <property type="evidence" value="ECO:0007669"/>
    <property type="project" value="InterPro"/>
</dbReference>
<feature type="domain" description="Fucosyltransferase C-terminal" evidence="13">
    <location>
        <begin position="203"/>
        <end position="374"/>
    </location>
</feature>
<comment type="similarity">
    <text evidence="3 12">Belongs to the glycosyltransferase 10 family.</text>
</comment>
<keyword evidence="4 12" id="KW-0328">Glycosyltransferase</keyword>
<keyword evidence="10 12" id="KW-0472">Membrane</keyword>
<keyword evidence="8 12" id="KW-1133">Transmembrane helix</keyword>
<dbReference type="InterPro" id="IPR038577">
    <property type="entry name" value="GT10-like_C_sf"/>
</dbReference>
<evidence type="ECO:0000256" key="1">
    <source>
        <dbReference type="ARBA" id="ARBA00004447"/>
    </source>
</evidence>
<dbReference type="AlphaFoldDB" id="A0AAE1PP58"/>
<evidence type="ECO:0000256" key="8">
    <source>
        <dbReference type="ARBA" id="ARBA00022989"/>
    </source>
</evidence>
<comment type="pathway">
    <text evidence="2">Protein modification; protein glycosylation.</text>
</comment>
<dbReference type="InterPro" id="IPR001503">
    <property type="entry name" value="Glyco_trans_10"/>
</dbReference>
<keyword evidence="5 12" id="KW-0808">Transferase</keyword>
<dbReference type="Pfam" id="PF17039">
    <property type="entry name" value="Glyco_tran_10_N"/>
    <property type="match status" value="1"/>
</dbReference>
<dbReference type="EC" id="2.4.1.-" evidence="12"/>
<dbReference type="GO" id="GO:0032580">
    <property type="term" value="C:Golgi cisterna membrane"/>
    <property type="evidence" value="ECO:0007669"/>
    <property type="project" value="UniProtKB-SubCell"/>
</dbReference>
<evidence type="ECO:0000259" key="14">
    <source>
        <dbReference type="Pfam" id="PF17039"/>
    </source>
</evidence>
<gene>
    <name evidence="15" type="ORF">Pmani_016905</name>
</gene>
<evidence type="ECO:0000256" key="12">
    <source>
        <dbReference type="RuleBase" id="RU003832"/>
    </source>
</evidence>
<comment type="caution">
    <text evidence="15">The sequence shown here is derived from an EMBL/GenBank/DDBJ whole genome shotgun (WGS) entry which is preliminary data.</text>
</comment>
<dbReference type="InterPro" id="IPR031481">
    <property type="entry name" value="Glyco_tran_10_N"/>
</dbReference>
<protein>
    <recommendedName>
        <fullName evidence="12">Fucosyltransferase</fullName>
        <ecNumber evidence="12">2.4.1.-</ecNumber>
    </recommendedName>
</protein>
<dbReference type="FunFam" id="3.40.50.11660:FF:000006">
    <property type="entry name" value="Alpha-(1,3)-fucosyltransferase C"/>
    <property type="match status" value="1"/>
</dbReference>
<feature type="transmembrane region" description="Helical" evidence="12">
    <location>
        <begin position="7"/>
        <end position="27"/>
    </location>
</feature>
<evidence type="ECO:0000256" key="4">
    <source>
        <dbReference type="ARBA" id="ARBA00022676"/>
    </source>
</evidence>
<organism evidence="15 16">
    <name type="scientific">Petrolisthes manimaculis</name>
    <dbReference type="NCBI Taxonomy" id="1843537"/>
    <lineage>
        <taxon>Eukaryota</taxon>
        <taxon>Metazoa</taxon>
        <taxon>Ecdysozoa</taxon>
        <taxon>Arthropoda</taxon>
        <taxon>Crustacea</taxon>
        <taxon>Multicrustacea</taxon>
        <taxon>Malacostraca</taxon>
        <taxon>Eumalacostraca</taxon>
        <taxon>Eucarida</taxon>
        <taxon>Decapoda</taxon>
        <taxon>Pleocyemata</taxon>
        <taxon>Anomura</taxon>
        <taxon>Galatheoidea</taxon>
        <taxon>Porcellanidae</taxon>
        <taxon>Petrolisthes</taxon>
    </lineage>
</organism>
<keyword evidence="16" id="KW-1185">Reference proteome</keyword>
<evidence type="ECO:0000256" key="5">
    <source>
        <dbReference type="ARBA" id="ARBA00022679"/>
    </source>
</evidence>
<accession>A0AAE1PP58</accession>
<name>A0AAE1PP58_9EUCA</name>
<sequence length="447" mass="51501">MGQQRFSLLLLWVIVVTGTIFITYILLPRAYTSLDQPSVPLAELILSKDMVENSRSLPQEPNQMPKRILAWTSFWHEASTNWEKIFYRQVSRECEESRCELVYDHRLLDSADAVIFHGVDLNRKNKLPSHHNSKQIWIFISLEAPPVVTHDLKVDLKPYNGVFNWSMTYRRDSDIVVPYGRVVPITDVPTDQPTKNYWANKTSTKFAVWMVSHCGTYSRREWFVRDLVNYMPVDVFGRCGNKKCGRNISIKTVGSFDQDECNAVTQEYMFYFAFENSICKDYVTEKFFLALTLDVIPVVFGGGDYEAVAPPNSYINALDFKTTKDLAMFLKLVANNETVYNKYMEWKDHYKVELGHPFSPMVCDLCSKLHDPSSYMPVKVTRSPAEQAGVVTTGQGRDSSGSYPDLYSWFVVGSACRRWWKGPYDYRDIKDNHNAHLAAAHRNDVDT</sequence>
<evidence type="ECO:0000313" key="16">
    <source>
        <dbReference type="Proteomes" id="UP001292094"/>
    </source>
</evidence>
<evidence type="ECO:0000259" key="13">
    <source>
        <dbReference type="Pfam" id="PF00852"/>
    </source>
</evidence>
<dbReference type="InterPro" id="IPR055270">
    <property type="entry name" value="Glyco_tran_10_C"/>
</dbReference>
<dbReference type="Gene3D" id="3.40.50.11660">
    <property type="entry name" value="Glycosyl transferase family 10, C-terminal domain"/>
    <property type="match status" value="1"/>
</dbReference>
<dbReference type="PANTHER" id="PTHR48438">
    <property type="entry name" value="ALPHA-(1,3)-FUCOSYLTRANSFERASE C-RELATED"/>
    <property type="match status" value="1"/>
</dbReference>